<keyword evidence="2" id="KW-1185">Reference proteome</keyword>
<evidence type="ECO:0000313" key="1">
    <source>
        <dbReference type="EMBL" id="KIL35878.1"/>
    </source>
</evidence>
<sequence>MINLTQEFDMKGYTLDLQTQKLRVVVLAIDEELENGFKCIVVEGNDNYKRGEIINVKLRVSPC</sequence>
<dbReference type="Proteomes" id="UP000054526">
    <property type="component" value="Unassembled WGS sequence"/>
</dbReference>
<dbReference type="RefSeq" id="WP_041062613.1">
    <property type="nucleotide sequence ID" value="NZ_JXAL01000016.1"/>
</dbReference>
<evidence type="ECO:0000313" key="2">
    <source>
        <dbReference type="Proteomes" id="UP000054526"/>
    </source>
</evidence>
<protein>
    <submittedName>
        <fullName evidence="1">Uncharacterized protein</fullName>
    </submittedName>
</protein>
<organism evidence="1 2">
    <name type="scientific">Cohnella kolymensis</name>
    <dbReference type="NCBI Taxonomy" id="1590652"/>
    <lineage>
        <taxon>Bacteria</taxon>
        <taxon>Bacillati</taxon>
        <taxon>Bacillota</taxon>
        <taxon>Bacilli</taxon>
        <taxon>Bacillales</taxon>
        <taxon>Paenibacillaceae</taxon>
        <taxon>Cohnella</taxon>
    </lineage>
</organism>
<proteinExistence type="predicted"/>
<reference evidence="1 2" key="1">
    <citation type="submission" date="2014-12" db="EMBL/GenBank/DDBJ databases">
        <title>Draft genome sequence of Cohnella kolymensis strain B-2846.</title>
        <authorList>
            <person name="Karlyshev A.V."/>
            <person name="Kudryashova E.B."/>
        </authorList>
    </citation>
    <scope>NUCLEOTIDE SEQUENCE [LARGE SCALE GENOMIC DNA]</scope>
    <source>
        <strain evidence="1 2">VKM B-2846</strain>
    </source>
</reference>
<accession>A0ABR5A4A7</accession>
<gene>
    <name evidence="1" type="ORF">SD71_10845</name>
</gene>
<comment type="caution">
    <text evidence="1">The sequence shown here is derived from an EMBL/GenBank/DDBJ whole genome shotgun (WGS) entry which is preliminary data.</text>
</comment>
<name>A0ABR5A4A7_9BACL</name>
<dbReference type="EMBL" id="JXAL01000016">
    <property type="protein sequence ID" value="KIL35878.1"/>
    <property type="molecule type" value="Genomic_DNA"/>
</dbReference>